<feature type="domain" description="HTH CENPB-type" evidence="5">
    <location>
        <begin position="69"/>
        <end position="157"/>
    </location>
</feature>
<feature type="region of interest" description="Disordered" evidence="4">
    <location>
        <begin position="252"/>
        <end position="272"/>
    </location>
</feature>
<dbReference type="InterPro" id="IPR007889">
    <property type="entry name" value="HTH_Psq"/>
</dbReference>
<reference evidence="7" key="3">
    <citation type="submission" date="2020-05" db="UniProtKB">
        <authorList>
            <consortium name="EnsemblMetazoa"/>
        </authorList>
    </citation>
    <scope>IDENTIFICATION</scope>
    <source>
        <strain evidence="7">Jacobina</strain>
    </source>
</reference>
<keyword evidence="3" id="KW-0539">Nucleus</keyword>
<proteinExistence type="predicted"/>
<dbReference type="GO" id="GO:0003677">
    <property type="term" value="F:DNA binding"/>
    <property type="evidence" value="ECO:0007669"/>
    <property type="project" value="UniProtKB-KW"/>
</dbReference>
<evidence type="ECO:0000256" key="2">
    <source>
        <dbReference type="ARBA" id="ARBA00023125"/>
    </source>
</evidence>
<dbReference type="GO" id="GO:0005634">
    <property type="term" value="C:nucleus"/>
    <property type="evidence" value="ECO:0007669"/>
    <property type="project" value="UniProtKB-SubCell"/>
</dbReference>
<comment type="subcellular location">
    <subcellularLocation>
        <location evidence="1">Nucleus</location>
    </subcellularLocation>
</comment>
<dbReference type="InterPro" id="IPR050863">
    <property type="entry name" value="CenT-Element_Derived"/>
</dbReference>
<dbReference type="PROSITE" id="PS51253">
    <property type="entry name" value="HTH_CENPB"/>
    <property type="match status" value="1"/>
</dbReference>
<protein>
    <submittedName>
        <fullName evidence="6">Putative tigger transposable element-derived</fullName>
    </submittedName>
</protein>
<dbReference type="Proteomes" id="UP000092461">
    <property type="component" value="Unassembled WGS sequence"/>
</dbReference>
<dbReference type="VEuPathDB" id="VectorBase:LLONM1_008712"/>
<dbReference type="PANTHER" id="PTHR19303">
    <property type="entry name" value="TRANSPOSON"/>
    <property type="match status" value="1"/>
</dbReference>
<name>A0A1B0CTJ9_LUTLO</name>
<dbReference type="Gene3D" id="1.10.10.60">
    <property type="entry name" value="Homeodomain-like"/>
    <property type="match status" value="2"/>
</dbReference>
<dbReference type="InterPro" id="IPR006600">
    <property type="entry name" value="HTH_CenpB_DNA-bd_dom"/>
</dbReference>
<dbReference type="EnsemblMetazoa" id="LLOJ008199-RA">
    <property type="protein sequence ID" value="LLOJ008199-PA"/>
    <property type="gene ID" value="LLOJ008199"/>
</dbReference>
<keyword evidence="8" id="KW-1185">Reference proteome</keyword>
<dbReference type="SMART" id="SM00674">
    <property type="entry name" value="CENPB"/>
    <property type="match status" value="1"/>
</dbReference>
<dbReference type="EMBL" id="AJWK01027746">
    <property type="status" value="NOT_ANNOTATED_CDS"/>
    <property type="molecule type" value="Genomic_DNA"/>
</dbReference>
<reference evidence="6" key="2">
    <citation type="journal article" date="2020" name="BMC">
        <title>Leishmania infection induces a limited differential gene expression in the sand fly midgut.</title>
        <authorList>
            <person name="Coutinho-Abreu I.V."/>
            <person name="Serafim T.D."/>
            <person name="Meneses C."/>
            <person name="Kamhawi S."/>
            <person name="Oliveira F."/>
            <person name="Valenzuela J.G."/>
        </authorList>
    </citation>
    <scope>NUCLEOTIDE SEQUENCE</scope>
    <source>
        <strain evidence="6">Jacobina</strain>
        <tissue evidence="6">Midgut</tissue>
    </source>
</reference>
<evidence type="ECO:0000256" key="4">
    <source>
        <dbReference type="SAM" id="MobiDB-lite"/>
    </source>
</evidence>
<evidence type="ECO:0000313" key="7">
    <source>
        <dbReference type="EnsemblMetazoa" id="LLOJ008199-PA"/>
    </source>
</evidence>
<reference evidence="8" key="1">
    <citation type="submission" date="2012-05" db="EMBL/GenBank/DDBJ databases">
        <title>Whole Genome Assembly of Lutzomyia longipalpis.</title>
        <authorList>
            <person name="Richards S."/>
            <person name="Qu C."/>
            <person name="Dillon R."/>
            <person name="Worley K."/>
            <person name="Scherer S."/>
            <person name="Batterton M."/>
            <person name="Taylor A."/>
            <person name="Hawes A."/>
            <person name="Hernandez B."/>
            <person name="Kovar C."/>
            <person name="Mandapat C."/>
            <person name="Pham C."/>
            <person name="Qu C."/>
            <person name="Jing C."/>
            <person name="Bess C."/>
            <person name="Bandaranaike D."/>
            <person name="Ngo D."/>
            <person name="Ongeri F."/>
            <person name="Arias F."/>
            <person name="Lara F."/>
            <person name="Weissenberger G."/>
            <person name="Kamau G."/>
            <person name="Han H."/>
            <person name="Shen H."/>
            <person name="Dinh H."/>
            <person name="Khalil I."/>
            <person name="Jones J."/>
            <person name="Shafer J."/>
            <person name="Jayaseelan J."/>
            <person name="Quiroz J."/>
            <person name="Blankenburg K."/>
            <person name="Nguyen L."/>
            <person name="Jackson L."/>
            <person name="Francisco L."/>
            <person name="Tang L.-Y."/>
            <person name="Pu L.-L."/>
            <person name="Perales L."/>
            <person name="Lorensuhewa L."/>
            <person name="Munidasa M."/>
            <person name="Coyle M."/>
            <person name="Taylor M."/>
            <person name="Puazo M."/>
            <person name="Firestine M."/>
            <person name="Scheel M."/>
            <person name="Javaid M."/>
            <person name="Wang M."/>
            <person name="Li M."/>
            <person name="Tabassum N."/>
            <person name="Saada N."/>
            <person name="Osuji N."/>
            <person name="Aqrawi P."/>
            <person name="Fu Q."/>
            <person name="Thornton R."/>
            <person name="Raj R."/>
            <person name="Goodspeed R."/>
            <person name="Mata R."/>
            <person name="Najjar R."/>
            <person name="Gubbala S."/>
            <person name="Lee S."/>
            <person name="Denson S."/>
            <person name="Patil S."/>
            <person name="Macmil S."/>
            <person name="Qi S."/>
            <person name="Matskevitch T."/>
            <person name="Palculict T."/>
            <person name="Mathew T."/>
            <person name="Vee V."/>
            <person name="Velamala V."/>
            <person name="Korchina V."/>
            <person name="Cai W."/>
            <person name="Liu W."/>
            <person name="Dai W."/>
            <person name="Zou X."/>
            <person name="Zhu Y."/>
            <person name="Zhang Y."/>
            <person name="Wu Y.-Q."/>
            <person name="Xin Y."/>
            <person name="Nazarath L."/>
            <person name="Kovar C."/>
            <person name="Han Y."/>
            <person name="Muzny D."/>
            <person name="Gibbs R."/>
        </authorList>
    </citation>
    <scope>NUCLEOTIDE SEQUENCE [LARGE SCALE GENOMIC DNA]</scope>
    <source>
        <strain evidence="8">Jacobina</strain>
    </source>
</reference>
<evidence type="ECO:0000313" key="8">
    <source>
        <dbReference type="Proteomes" id="UP000092461"/>
    </source>
</evidence>
<keyword evidence="2" id="KW-0238">DNA-binding</keyword>
<dbReference type="VEuPathDB" id="VectorBase:LLONM1_008688"/>
<dbReference type="VEuPathDB" id="VectorBase:LLOJ008199"/>
<accession>A0A1B0CTJ9</accession>
<dbReference type="Pfam" id="PF03221">
    <property type="entry name" value="HTH_Tnp_Tc5"/>
    <property type="match status" value="1"/>
</dbReference>
<evidence type="ECO:0000259" key="5">
    <source>
        <dbReference type="PROSITE" id="PS51253"/>
    </source>
</evidence>
<dbReference type="SUPFAM" id="SSF46689">
    <property type="entry name" value="Homeodomain-like"/>
    <property type="match status" value="2"/>
</dbReference>
<dbReference type="PANTHER" id="PTHR19303:SF27">
    <property type="entry name" value="HTH CENPB-TYPE DOMAIN-CONTAINING PROTEIN"/>
    <property type="match status" value="1"/>
</dbReference>
<organism evidence="7 8">
    <name type="scientific">Lutzomyia longipalpis</name>
    <name type="common">Sand fly</name>
    <dbReference type="NCBI Taxonomy" id="7200"/>
    <lineage>
        <taxon>Eukaryota</taxon>
        <taxon>Metazoa</taxon>
        <taxon>Ecdysozoa</taxon>
        <taxon>Arthropoda</taxon>
        <taxon>Hexapoda</taxon>
        <taxon>Insecta</taxon>
        <taxon>Pterygota</taxon>
        <taxon>Neoptera</taxon>
        <taxon>Endopterygota</taxon>
        <taxon>Diptera</taxon>
        <taxon>Nematocera</taxon>
        <taxon>Psychodoidea</taxon>
        <taxon>Psychodidae</taxon>
        <taxon>Lutzomyia</taxon>
        <taxon>Lutzomyia</taxon>
    </lineage>
</organism>
<dbReference type="AlphaFoldDB" id="A0A1B0CTJ9"/>
<dbReference type="EMBL" id="GITU01008996">
    <property type="protein sequence ID" value="MBC1177699.1"/>
    <property type="molecule type" value="Transcribed_RNA"/>
</dbReference>
<evidence type="ECO:0000313" key="6">
    <source>
        <dbReference type="EMBL" id="MBC1177699.1"/>
    </source>
</evidence>
<sequence length="371" mass="42048">MSKSVSEKPKRKILTLLEKKEIVRRKECGEKTSSLAREFKVAMSSICTILSNRESIKRSCPSKGIKRICNATQRNPTCDQMEMLLLKWIEVMQNDGHPLSQAIICEKARRLFTQLQENSENENQASESSQQTSFAAFKASPNWFKAFKNRTGIRVALSHGESASADVAAADDFILKFREIIQSEDEDEDNFHEGWRDDSGATGSPAVGQHLNLQMDEDEDNFHEGWRDDSGATGSPAVGQHLNLQMDEDEDNFHEGWRDDSGATGSPAVGQHLNSETTREILALGEYLNLEMDEDDISDVKLKIFDEFFKNLVCSNVTAVVTLTFDISKSKYIVLIQPNLAALNFFQGIRVRFSEDFVLWKNFWLLQEPHR</sequence>
<dbReference type="Pfam" id="PF04218">
    <property type="entry name" value="CENP-B_N"/>
    <property type="match status" value="1"/>
</dbReference>
<evidence type="ECO:0000256" key="3">
    <source>
        <dbReference type="ARBA" id="ARBA00023242"/>
    </source>
</evidence>
<evidence type="ECO:0000256" key="1">
    <source>
        <dbReference type="ARBA" id="ARBA00004123"/>
    </source>
</evidence>
<dbReference type="InterPro" id="IPR009057">
    <property type="entry name" value="Homeodomain-like_sf"/>
</dbReference>
<feature type="region of interest" description="Disordered" evidence="4">
    <location>
        <begin position="185"/>
        <end position="208"/>
    </location>
</feature>
<dbReference type="EMBL" id="AJWK01027747">
    <property type="status" value="NOT_ANNOTATED_CDS"/>
    <property type="molecule type" value="Genomic_DNA"/>
</dbReference>